<sequence length="60" mass="6827">MVYSPALEQASEAVQSAENFEFKLESVVENIQRNWNVAPKKSLRDEVGHTAFVVFMRKLG</sequence>
<protein>
    <submittedName>
        <fullName evidence="1">Uncharacterized protein</fullName>
    </submittedName>
</protein>
<reference evidence="1 2" key="1">
    <citation type="submission" date="2022-09" db="EMBL/GenBank/DDBJ databases">
        <title>Xylan utilization by haloarchaea-nanohaloarchaea associations.</title>
        <authorList>
            <person name="Yakimov M."/>
        </authorList>
    </citation>
    <scope>NUCLEOTIDE SEQUENCE [LARGE SCALE GENOMIC DNA]</scope>
    <source>
        <strain evidence="1 2">SVXNc</strain>
    </source>
</reference>
<dbReference type="Proteomes" id="UP001218034">
    <property type="component" value="Chromosome"/>
</dbReference>
<evidence type="ECO:0000313" key="1">
    <source>
        <dbReference type="EMBL" id="WEL19912.1"/>
    </source>
</evidence>
<proteinExistence type="predicted"/>
<organism evidence="1 2">
    <name type="scientific">Candidatus Nanohalococcus occultus</name>
    <dbReference type="NCBI Taxonomy" id="2978047"/>
    <lineage>
        <taxon>Archaea</taxon>
        <taxon>Candidatus Nanohalarchaeota</taxon>
        <taxon>Candidatus Nanohalarchaeota incertae sedis</taxon>
        <taxon>Candidatus Nanohalococcus</taxon>
    </lineage>
</organism>
<keyword evidence="2" id="KW-1185">Reference proteome</keyword>
<dbReference type="Gene3D" id="3.40.50.150">
    <property type="entry name" value="Vaccinia Virus protein VP39"/>
    <property type="match status" value="1"/>
</dbReference>
<dbReference type="InterPro" id="IPR029063">
    <property type="entry name" value="SAM-dependent_MTases_sf"/>
</dbReference>
<name>A0ABY8CFC9_9ARCH</name>
<gene>
    <name evidence="1" type="ORF">SVXNc_0908</name>
</gene>
<accession>A0ABY8CFC9</accession>
<evidence type="ECO:0000313" key="2">
    <source>
        <dbReference type="Proteomes" id="UP001218034"/>
    </source>
</evidence>
<dbReference type="EMBL" id="CP104395">
    <property type="protein sequence ID" value="WEL19912.1"/>
    <property type="molecule type" value="Genomic_DNA"/>
</dbReference>